<dbReference type="Proteomes" id="UP000295070">
    <property type="component" value="Chromosome 1"/>
</dbReference>
<feature type="compositionally biased region" description="Polar residues" evidence="1">
    <location>
        <begin position="1321"/>
        <end position="1330"/>
    </location>
</feature>
<feature type="region of interest" description="Disordered" evidence="1">
    <location>
        <begin position="536"/>
        <end position="559"/>
    </location>
</feature>
<feature type="region of interest" description="Disordered" evidence="1">
    <location>
        <begin position="1298"/>
        <end position="1372"/>
    </location>
</feature>
<feature type="region of interest" description="Disordered" evidence="1">
    <location>
        <begin position="793"/>
        <end position="823"/>
    </location>
</feature>
<feature type="compositionally biased region" description="Polar residues" evidence="1">
    <location>
        <begin position="36"/>
        <end position="50"/>
    </location>
</feature>
<feature type="compositionally biased region" description="Polar residues" evidence="1">
    <location>
        <begin position="1758"/>
        <end position="1770"/>
    </location>
</feature>
<feature type="region of interest" description="Disordered" evidence="1">
    <location>
        <begin position="370"/>
        <end position="394"/>
    </location>
</feature>
<evidence type="ECO:0000256" key="1">
    <source>
        <dbReference type="SAM" id="MobiDB-lite"/>
    </source>
</evidence>
<dbReference type="EMBL" id="SCKG01000001">
    <property type="protein sequence ID" value="TDH16745.1"/>
    <property type="molecule type" value="Genomic_DNA"/>
</dbReference>
<gene>
    <name evidence="2" type="ORF">EPR50_G00001100</name>
</gene>
<feature type="compositionally biased region" description="Polar residues" evidence="1">
    <location>
        <begin position="206"/>
        <end position="220"/>
    </location>
</feature>
<evidence type="ECO:0000313" key="3">
    <source>
        <dbReference type="Proteomes" id="UP000295070"/>
    </source>
</evidence>
<name>A0A484DNH8_PERFV</name>
<keyword evidence="3" id="KW-1185">Reference proteome</keyword>
<reference evidence="2 3" key="1">
    <citation type="submission" date="2019-01" db="EMBL/GenBank/DDBJ databases">
        <title>A chromosome-scale genome assembly of the yellow perch, Perca flavescens.</title>
        <authorList>
            <person name="Feron R."/>
            <person name="Morvezen R."/>
            <person name="Bestin A."/>
            <person name="Haffray P."/>
            <person name="Klopp C."/>
            <person name="Zahm M."/>
            <person name="Cabau C."/>
            <person name="Roques C."/>
            <person name="Donnadieu C."/>
            <person name="Bouchez O."/>
            <person name="Christie M."/>
            <person name="Larson W."/>
            <person name="Guiguen Y."/>
        </authorList>
    </citation>
    <scope>NUCLEOTIDE SEQUENCE [LARGE SCALE GENOMIC DNA]</scope>
    <source>
        <strain evidence="2">YP-PL-M2</strain>
        <tissue evidence="2">Blood</tissue>
    </source>
</reference>
<comment type="caution">
    <text evidence="2">The sequence shown here is derived from an EMBL/GenBank/DDBJ whole genome shotgun (WGS) entry which is preliminary data.</text>
</comment>
<sequence>MFNHCVSKFSTRLKMPSAVNISPPAHPGPNGGSLHTHANSRGPTCEQQDTGLHGISQDPGPSIHPPVFVRPFFYVHPPPPPPLPPPPPFLHYQWPMPFPYNPFATFPGMGYGMVMPPFPPHPYMDAPPHILYHPHVQPVDRRFLHPQVYAPSAPYQNPNRTHRINPPHTGNVRETVNCEVQTEPIQRGRYGERSPLIGSDSGRGTGSNSPSAEVRSNTLPSSNSLMSVSSPDSIVPVCSSFQQEEVVKERCVSVPDILMSWRGGTPQAKILKMALPQNDKHPLAYKTEEEHKSFYQSPTQTKNGLVAADSTNDNAERNLSSKNSATLFQILKLKKAHGERKAECRRENEPVGLIGSLKRSLPYTEKLLHSHNKSRKLPNNEQEDDETNPHEDTTEIIPYQMNSCRTERKMNESVWSVASLPPFVPTKEWLLQNGMLEPEVTDPVPMSKTLPQNDQQLLSYATEEDHDRSFYQSPTQTKNGPVVADGAYGNAEDTLSSMDISTLYTIFKLRDDHEERNAESRNAVRCSLPYTDELLHSQKDSQKLPYNEQEDGDETNPHATTTEIIPYQMSLNSTPMERKMNESVWSVKYLPPIPTKEWLLQNGMLEPEVNDCVQVSKTLPQNDHQLPSYEAEDHEKSSYQSPTPTITGPVVPDGANHNAKGNLSSKDSATLFQILKLRKAHEEQNAESTRENESLEFIGSVRRDELLHSQNQSQKLPDNELDQDETNPHEDTTKIITYQMSLNSSPMERKMNELVWSVKSLPPFIPSKDWLLQNGMLKPKVNDSVPVSNMPHQNDHQLPSYETEDDENSFYQSPTRTKNGPVVADGANPNAKGNLRSEDSATLFTILKLRKAHEEQNAESTRENELVEFIGSVRRDKLLRSQNQSQKLPDNELVHDETNPHENTTEIIPYQISLISSQMERKMNESVKSLPPFILTNGILEPKVTDFGPMSKTLPQNDHQLLSYETDEQKSFYQSTTWNKNGPVMADGEYVNDVAEGNLSSTDSVTLFQILKLIDAHKGHNAECRRENEPMGLVGSGRRSLPYADEWLHSQKESQKLPYNEQDDGNETNPQADMTEIIPNQMYSCQTEREMNESVWSVEFLPPFIPTKEWLLQNSMLEPEVTVPMSKTPPQNDHQLPCYLAEEEHEKSFYRSPTPTITGPVVPDGANHNAKGNLSSKDSATLFQILKLRKAHEEQNAESTRENESLEFIGSVRRDELLRSRNQSQKLPDNELVQDEPNPRKDTTEIIPYQMSLNSSPMERKMNDSVWSVESLPPFVPTKEWLLQNGMLEPEVNDCVQVSKTPPQNDHQLPSYEAEDHEKSFYQSPTQTKTGPVVPDGVNRNAKGNLSSKNSPDFFKHREAEEQKAKSRRENEPVGLVDCVRRTLFYTDELLHSRKESQKIPDYEQEDGDKTNPHEDTTPYQIKKINESVWSVEYFAPFIPSKECLLQNGMLEPEVTDSVPTLPSYEAEEEHVKSFSQSPTLNKNGPVMADAAYANDANGNAEGNLSSMDIATLFKIFKLRKAHEEQNAESVRAVRHSLPYIDELLHSQNKSRKLPDNEQEDGDETNPQADTTEIIPYQMCSSQMEREIKESVESLAPSIPTKCSEMDGSKIWRLKQGQSMVPLVKSPLASPTPQQSKQIVSTLTEEDADTNRCPLIHLSGADMEVEDGACRNKEVQNQQLCVQTADQNIADVSPSKAHLVDCGVQCTELQEHKCVCEMKSSMGPSRWHPSKHLDKKANHGPAEGGKRKKRRGGMVTGGMSSDMHSSQQEAYNGGFGKPWKSQDMHSSQQEAYNGNFCRPWKSQGRYGRNRR</sequence>
<feature type="region of interest" description="Disordered" evidence="1">
    <location>
        <begin position="1546"/>
        <end position="1572"/>
    </location>
</feature>
<accession>A0A484DNH8</accession>
<feature type="region of interest" description="Disordered" evidence="1">
    <location>
        <begin position="623"/>
        <end position="664"/>
    </location>
</feature>
<feature type="compositionally biased region" description="Polar residues" evidence="1">
    <location>
        <begin position="809"/>
        <end position="818"/>
    </location>
</feature>
<feature type="compositionally biased region" description="Polar residues" evidence="1">
    <location>
        <begin position="172"/>
        <end position="184"/>
    </location>
</feature>
<evidence type="ECO:0000313" key="2">
    <source>
        <dbReference type="EMBL" id="TDH16745.1"/>
    </source>
</evidence>
<feature type="region of interest" description="Disordered" evidence="1">
    <location>
        <begin position="710"/>
        <end position="733"/>
    </location>
</feature>
<feature type="region of interest" description="Disordered" evidence="1">
    <location>
        <begin position="1723"/>
        <end position="1811"/>
    </location>
</feature>
<feature type="compositionally biased region" description="Polar residues" evidence="1">
    <location>
        <begin position="1298"/>
        <end position="1308"/>
    </location>
</feature>
<protein>
    <submittedName>
        <fullName evidence="2">Uncharacterized protein</fullName>
    </submittedName>
</protein>
<proteinExistence type="predicted"/>
<feature type="region of interest" description="Disordered" evidence="1">
    <location>
        <begin position="19"/>
        <end position="52"/>
    </location>
</feature>
<feature type="region of interest" description="Disordered" evidence="1">
    <location>
        <begin position="151"/>
        <end position="229"/>
    </location>
</feature>
<feature type="compositionally biased region" description="Basic and acidic residues" evidence="1">
    <location>
        <begin position="1354"/>
        <end position="1372"/>
    </location>
</feature>
<feature type="region of interest" description="Disordered" evidence="1">
    <location>
        <begin position="1220"/>
        <end position="1245"/>
    </location>
</feature>
<organism evidence="2 3">
    <name type="scientific">Perca flavescens</name>
    <name type="common">American yellow perch</name>
    <name type="synonym">Morone flavescens</name>
    <dbReference type="NCBI Taxonomy" id="8167"/>
    <lineage>
        <taxon>Eukaryota</taxon>
        <taxon>Metazoa</taxon>
        <taxon>Chordata</taxon>
        <taxon>Craniata</taxon>
        <taxon>Vertebrata</taxon>
        <taxon>Euteleostomi</taxon>
        <taxon>Actinopterygii</taxon>
        <taxon>Neopterygii</taxon>
        <taxon>Teleostei</taxon>
        <taxon>Neoteleostei</taxon>
        <taxon>Acanthomorphata</taxon>
        <taxon>Eupercaria</taxon>
        <taxon>Perciformes</taxon>
        <taxon>Percoidei</taxon>
        <taxon>Percidae</taxon>
        <taxon>Percinae</taxon>
        <taxon>Perca</taxon>
    </lineage>
</organism>
<feature type="compositionally biased region" description="Polar residues" evidence="1">
    <location>
        <begin position="1342"/>
        <end position="1351"/>
    </location>
</feature>
<feature type="compositionally biased region" description="Basic and acidic residues" evidence="1">
    <location>
        <begin position="1396"/>
        <end position="1417"/>
    </location>
</feature>
<feature type="region of interest" description="Disordered" evidence="1">
    <location>
        <begin position="1396"/>
        <end position="1420"/>
    </location>
</feature>